<evidence type="ECO:0000313" key="8">
    <source>
        <dbReference type="Proteomes" id="UP001161247"/>
    </source>
</evidence>
<sequence>MTKFPIRVAISLAVFWAVFTFASSTQTQSHLPEQVFLHCLKSSNDPNITEVVYTPEHPDFLSVLNFYIQNSRFLNNKQTPKPKLIVAPSKGSEVQTVIKCGKMSSLQIRIRSGGHDFEGSSYISDLVDVPEKVASFMVSRTLVENAVQLVHKAQSVSLTLPLEIYFSIKFMTVLSNQTNKPTVEATFVCTYRGAGGITELLSIMDRKFPELGVTKDDIFEMLWIQFVPFHNSYPIDDYVHYLTSRIPPSKPYFSAKADFVRDPVSETGVQGLMNKLLEVPLGIGQMEWTFWGGGIMDKIPESEIAFPHRGYLFIVFEVVYWNKDDTSATIEERIDWFRGFRREFGRYVPENPRPAYADYRDHDLGLNRPDGTTTVEEARKSWGGPYFGGNFDRLVRVKSVVDPENLFRNEQGFPVIELPSSQCQLTS</sequence>
<gene>
    <name evidence="7" type="ORF">OLC1_LOCUS2558</name>
</gene>
<protein>
    <submittedName>
        <fullName evidence="7">OLC1v1025154C1</fullName>
    </submittedName>
</protein>
<dbReference type="GO" id="GO:0016491">
    <property type="term" value="F:oxidoreductase activity"/>
    <property type="evidence" value="ECO:0007669"/>
    <property type="project" value="UniProtKB-KW"/>
</dbReference>
<dbReference type="Gene3D" id="3.30.43.10">
    <property type="entry name" value="Uridine Diphospho-n-acetylenolpyruvylglucosamine Reductase, domain 2"/>
    <property type="match status" value="1"/>
</dbReference>
<evidence type="ECO:0000313" key="7">
    <source>
        <dbReference type="EMBL" id="CAI9090391.1"/>
    </source>
</evidence>
<evidence type="ECO:0000256" key="5">
    <source>
        <dbReference type="SAM" id="SignalP"/>
    </source>
</evidence>
<dbReference type="InterPro" id="IPR012951">
    <property type="entry name" value="BBE"/>
</dbReference>
<feature type="signal peptide" evidence="5">
    <location>
        <begin position="1"/>
        <end position="24"/>
    </location>
</feature>
<evidence type="ECO:0000259" key="6">
    <source>
        <dbReference type="Pfam" id="PF08031"/>
    </source>
</evidence>
<organism evidence="7 8">
    <name type="scientific">Oldenlandia corymbosa var. corymbosa</name>
    <dbReference type="NCBI Taxonomy" id="529605"/>
    <lineage>
        <taxon>Eukaryota</taxon>
        <taxon>Viridiplantae</taxon>
        <taxon>Streptophyta</taxon>
        <taxon>Embryophyta</taxon>
        <taxon>Tracheophyta</taxon>
        <taxon>Spermatophyta</taxon>
        <taxon>Magnoliopsida</taxon>
        <taxon>eudicotyledons</taxon>
        <taxon>Gunneridae</taxon>
        <taxon>Pentapetalae</taxon>
        <taxon>asterids</taxon>
        <taxon>lamiids</taxon>
        <taxon>Gentianales</taxon>
        <taxon>Rubiaceae</taxon>
        <taxon>Rubioideae</taxon>
        <taxon>Spermacoceae</taxon>
        <taxon>Hedyotis-Oldenlandia complex</taxon>
        <taxon>Oldenlandia</taxon>
    </lineage>
</organism>
<evidence type="ECO:0000256" key="1">
    <source>
        <dbReference type="ARBA" id="ARBA00005466"/>
    </source>
</evidence>
<dbReference type="SUPFAM" id="SSF56176">
    <property type="entry name" value="FAD-binding/transporter-associated domain-like"/>
    <property type="match status" value="1"/>
</dbReference>
<dbReference type="Gene3D" id="3.40.462.20">
    <property type="match status" value="1"/>
</dbReference>
<dbReference type="AlphaFoldDB" id="A0AAV1C4E8"/>
<dbReference type="EMBL" id="OX459118">
    <property type="protein sequence ID" value="CAI9090391.1"/>
    <property type="molecule type" value="Genomic_DNA"/>
</dbReference>
<reference evidence="7" key="1">
    <citation type="submission" date="2023-03" db="EMBL/GenBank/DDBJ databases">
        <authorList>
            <person name="Julca I."/>
        </authorList>
    </citation>
    <scope>NUCLEOTIDE SEQUENCE</scope>
</reference>
<dbReference type="Proteomes" id="UP001161247">
    <property type="component" value="Chromosome 1"/>
</dbReference>
<dbReference type="InterPro" id="IPR006093">
    <property type="entry name" value="Oxy_OxRdtase_FAD_BS"/>
</dbReference>
<keyword evidence="2" id="KW-0285">Flavoprotein</keyword>
<dbReference type="Pfam" id="PF08031">
    <property type="entry name" value="BBE"/>
    <property type="match status" value="1"/>
</dbReference>
<keyword evidence="8" id="KW-1185">Reference proteome</keyword>
<evidence type="ECO:0000256" key="2">
    <source>
        <dbReference type="ARBA" id="ARBA00022630"/>
    </source>
</evidence>
<dbReference type="PANTHER" id="PTHR32448">
    <property type="entry name" value="OS08G0158400 PROTEIN"/>
    <property type="match status" value="1"/>
</dbReference>
<evidence type="ECO:0000256" key="3">
    <source>
        <dbReference type="ARBA" id="ARBA00022827"/>
    </source>
</evidence>
<keyword evidence="5" id="KW-0732">Signal</keyword>
<dbReference type="InterPro" id="IPR036318">
    <property type="entry name" value="FAD-bd_PCMH-like_sf"/>
</dbReference>
<dbReference type="GO" id="GO:0050660">
    <property type="term" value="F:flavin adenine dinucleotide binding"/>
    <property type="evidence" value="ECO:0007669"/>
    <property type="project" value="InterPro"/>
</dbReference>
<keyword evidence="4" id="KW-0560">Oxidoreductase</keyword>
<feature type="domain" description="Berberine/berberine-like" evidence="6">
    <location>
        <begin position="355"/>
        <end position="412"/>
    </location>
</feature>
<dbReference type="InterPro" id="IPR016167">
    <property type="entry name" value="FAD-bd_PCMH_sub1"/>
</dbReference>
<evidence type="ECO:0000256" key="4">
    <source>
        <dbReference type="ARBA" id="ARBA00023002"/>
    </source>
</evidence>
<keyword evidence="3" id="KW-0274">FAD</keyword>
<accession>A0AAV1C4E8</accession>
<comment type="similarity">
    <text evidence="1">Belongs to the oxygen-dependent FAD-linked oxidoreductase family.</text>
</comment>
<proteinExistence type="inferred from homology"/>
<feature type="chain" id="PRO_5043762885" evidence="5">
    <location>
        <begin position="25"/>
        <end position="427"/>
    </location>
</feature>
<name>A0AAV1C4E8_OLDCO</name>
<dbReference type="PROSITE" id="PS00862">
    <property type="entry name" value="OX2_COVAL_FAD"/>
    <property type="match status" value="1"/>
</dbReference>